<reference evidence="1 2" key="1">
    <citation type="journal article" date="2021" name="BMC Biol.">
        <title>Horizontally acquired antibacterial genes associated with adaptive radiation of ladybird beetles.</title>
        <authorList>
            <person name="Li H.S."/>
            <person name="Tang X.F."/>
            <person name="Huang Y.H."/>
            <person name="Xu Z.Y."/>
            <person name="Chen M.L."/>
            <person name="Du X.Y."/>
            <person name="Qiu B.Y."/>
            <person name="Chen P.T."/>
            <person name="Zhang W."/>
            <person name="Slipinski A."/>
            <person name="Escalona H.E."/>
            <person name="Waterhouse R.M."/>
            <person name="Zwick A."/>
            <person name="Pang H."/>
        </authorList>
    </citation>
    <scope>NUCLEOTIDE SEQUENCE [LARGE SCALE GENOMIC DNA]</scope>
    <source>
        <strain evidence="1">SYSU2018</strain>
    </source>
</reference>
<dbReference type="EMBL" id="JABFTP020000144">
    <property type="protein sequence ID" value="KAL3283654.1"/>
    <property type="molecule type" value="Genomic_DNA"/>
</dbReference>
<organism evidence="1 2">
    <name type="scientific">Cryptolaemus montrouzieri</name>
    <dbReference type="NCBI Taxonomy" id="559131"/>
    <lineage>
        <taxon>Eukaryota</taxon>
        <taxon>Metazoa</taxon>
        <taxon>Ecdysozoa</taxon>
        <taxon>Arthropoda</taxon>
        <taxon>Hexapoda</taxon>
        <taxon>Insecta</taxon>
        <taxon>Pterygota</taxon>
        <taxon>Neoptera</taxon>
        <taxon>Endopterygota</taxon>
        <taxon>Coleoptera</taxon>
        <taxon>Polyphaga</taxon>
        <taxon>Cucujiformia</taxon>
        <taxon>Coccinelloidea</taxon>
        <taxon>Coccinellidae</taxon>
        <taxon>Scymninae</taxon>
        <taxon>Scymnini</taxon>
        <taxon>Cryptolaemus</taxon>
    </lineage>
</organism>
<proteinExistence type="predicted"/>
<dbReference type="Proteomes" id="UP001516400">
    <property type="component" value="Unassembled WGS sequence"/>
</dbReference>
<evidence type="ECO:0008006" key="3">
    <source>
        <dbReference type="Google" id="ProtNLM"/>
    </source>
</evidence>
<name>A0ABD2NY50_9CUCU</name>
<gene>
    <name evidence="1" type="ORF">HHI36_006793</name>
</gene>
<evidence type="ECO:0000313" key="1">
    <source>
        <dbReference type="EMBL" id="KAL3283654.1"/>
    </source>
</evidence>
<evidence type="ECO:0000313" key="2">
    <source>
        <dbReference type="Proteomes" id="UP001516400"/>
    </source>
</evidence>
<protein>
    <recommendedName>
        <fullName evidence="3">HTH psq-type domain-containing protein</fullName>
    </recommendedName>
</protein>
<comment type="caution">
    <text evidence="1">The sequence shown here is derived from an EMBL/GenBank/DDBJ whole genome shotgun (WGS) entry which is preliminary data.</text>
</comment>
<sequence length="119" mass="13817">MTTIKQKALLFQEKIEILRIFHEKSQTKIQTKVTAELQFPVSTLRTNLKNKEENEGKFKLGGNVQRKKQKKAGFRNDGVDAVLEEEEEPVMLQGFPGYSSMMTMEHSTKFKQLKILLRM</sequence>
<keyword evidence="2" id="KW-1185">Reference proteome</keyword>
<dbReference type="AlphaFoldDB" id="A0ABD2NY50"/>
<accession>A0ABD2NY50</accession>